<dbReference type="RefSeq" id="WP_343956413.1">
    <property type="nucleotide sequence ID" value="NZ_BAAAMN010000014.1"/>
</dbReference>
<dbReference type="Proteomes" id="UP001501461">
    <property type="component" value="Unassembled WGS sequence"/>
</dbReference>
<evidence type="ECO:0000313" key="1">
    <source>
        <dbReference type="EMBL" id="GAA2030929.1"/>
    </source>
</evidence>
<organism evidence="1 2">
    <name type="scientific">Yaniella flava</name>
    <dbReference type="NCBI Taxonomy" id="287930"/>
    <lineage>
        <taxon>Bacteria</taxon>
        <taxon>Bacillati</taxon>
        <taxon>Actinomycetota</taxon>
        <taxon>Actinomycetes</taxon>
        <taxon>Micrococcales</taxon>
        <taxon>Micrococcaceae</taxon>
        <taxon>Yaniella</taxon>
    </lineage>
</organism>
<proteinExistence type="predicted"/>
<name>A0ABP5FR88_9MICC</name>
<evidence type="ECO:0000313" key="2">
    <source>
        <dbReference type="Proteomes" id="UP001501461"/>
    </source>
</evidence>
<gene>
    <name evidence="1" type="ORF">GCM10009720_08990</name>
</gene>
<reference evidence="2" key="1">
    <citation type="journal article" date="2019" name="Int. J. Syst. Evol. Microbiol.">
        <title>The Global Catalogue of Microorganisms (GCM) 10K type strain sequencing project: providing services to taxonomists for standard genome sequencing and annotation.</title>
        <authorList>
            <consortium name="The Broad Institute Genomics Platform"/>
            <consortium name="The Broad Institute Genome Sequencing Center for Infectious Disease"/>
            <person name="Wu L."/>
            <person name="Ma J."/>
        </authorList>
    </citation>
    <scope>NUCLEOTIDE SEQUENCE [LARGE SCALE GENOMIC DNA]</scope>
    <source>
        <strain evidence="2">JCM 13595</strain>
    </source>
</reference>
<protein>
    <submittedName>
        <fullName evidence="1">Uncharacterized protein</fullName>
    </submittedName>
</protein>
<accession>A0ABP5FR88</accession>
<sequence length="94" mass="9748">MITTGKAPLDISGSVENAANSVALKSDGFQVLGEDHGLVMGTPGFLTTTALLTAATITQWTTAVGGAIDNEISLDQQTGDDTPSIHDLIRLYES</sequence>
<dbReference type="EMBL" id="BAAAMN010000014">
    <property type="protein sequence ID" value="GAA2030929.1"/>
    <property type="molecule type" value="Genomic_DNA"/>
</dbReference>
<keyword evidence="2" id="KW-1185">Reference proteome</keyword>
<comment type="caution">
    <text evidence="1">The sequence shown here is derived from an EMBL/GenBank/DDBJ whole genome shotgun (WGS) entry which is preliminary data.</text>
</comment>